<reference evidence="10 11" key="1">
    <citation type="submission" date="2014-04" db="EMBL/GenBank/DDBJ databases">
        <authorList>
            <consortium name="DOE Joint Genome Institute"/>
            <person name="Kuo A."/>
            <person name="Girlanda M."/>
            <person name="Perotto S."/>
            <person name="Kohler A."/>
            <person name="Nagy L.G."/>
            <person name="Floudas D."/>
            <person name="Copeland A."/>
            <person name="Barry K.W."/>
            <person name="Cichocki N."/>
            <person name="Veneault-Fourrey C."/>
            <person name="LaButti K."/>
            <person name="Lindquist E.A."/>
            <person name="Lipzen A."/>
            <person name="Lundell T."/>
            <person name="Morin E."/>
            <person name="Murat C."/>
            <person name="Sun H."/>
            <person name="Tunlid A."/>
            <person name="Henrissat B."/>
            <person name="Grigoriev I.V."/>
            <person name="Hibbett D.S."/>
            <person name="Martin F."/>
            <person name="Nordberg H.P."/>
            <person name="Cantor M.N."/>
            <person name="Hua S.X."/>
        </authorList>
    </citation>
    <scope>NUCLEOTIDE SEQUENCE [LARGE SCALE GENOMIC DNA]</scope>
    <source>
        <strain evidence="10 11">MUT 4182</strain>
    </source>
</reference>
<evidence type="ECO:0000256" key="1">
    <source>
        <dbReference type="ARBA" id="ARBA00004443"/>
    </source>
</evidence>
<keyword evidence="5 9" id="KW-0999">Mitochondrion inner membrane</keyword>
<dbReference type="EMBL" id="KN822943">
    <property type="protein sequence ID" value="KIO34412.1"/>
    <property type="molecule type" value="Genomic_DNA"/>
</dbReference>
<dbReference type="Pfam" id="PF02271">
    <property type="entry name" value="UCR_14kD"/>
    <property type="match status" value="1"/>
</dbReference>
<dbReference type="GO" id="GO:0006122">
    <property type="term" value="P:mitochondrial electron transport, ubiquinol to cytochrome c"/>
    <property type="evidence" value="ECO:0007669"/>
    <property type="project" value="InterPro"/>
</dbReference>
<organism evidence="10 11">
    <name type="scientific">Tulasnella calospora MUT 4182</name>
    <dbReference type="NCBI Taxonomy" id="1051891"/>
    <lineage>
        <taxon>Eukaryota</taxon>
        <taxon>Fungi</taxon>
        <taxon>Dikarya</taxon>
        <taxon>Basidiomycota</taxon>
        <taxon>Agaricomycotina</taxon>
        <taxon>Agaricomycetes</taxon>
        <taxon>Cantharellales</taxon>
        <taxon>Tulasnellaceae</taxon>
        <taxon>Tulasnella</taxon>
    </lineage>
</organism>
<comment type="function">
    <text evidence="9">Component of the ubiquinol-cytochrome c oxidoreductase, a multisubunit transmembrane complex that is part of the mitochondrial electron transport chain which drives oxidative phosphorylation.</text>
</comment>
<gene>
    <name evidence="10" type="ORF">M407DRAFT_240691</name>
</gene>
<dbReference type="FunFam" id="1.10.1090.10:FF:000001">
    <property type="entry name" value="Cytochrome b-c1 complex subunit 7"/>
    <property type="match status" value="1"/>
</dbReference>
<evidence type="ECO:0000256" key="9">
    <source>
        <dbReference type="PIRNR" id="PIRNR000022"/>
    </source>
</evidence>
<evidence type="ECO:0000256" key="8">
    <source>
        <dbReference type="ARBA" id="ARBA00023136"/>
    </source>
</evidence>
<accession>A0A0C3ML34</accession>
<evidence type="ECO:0000256" key="4">
    <source>
        <dbReference type="ARBA" id="ARBA00022660"/>
    </source>
</evidence>
<dbReference type="InterPro" id="IPR036544">
    <property type="entry name" value="QCR7_sf"/>
</dbReference>
<dbReference type="GO" id="GO:0005743">
    <property type="term" value="C:mitochondrial inner membrane"/>
    <property type="evidence" value="ECO:0007669"/>
    <property type="project" value="UniProtKB-SubCell"/>
</dbReference>
<dbReference type="InterPro" id="IPR003197">
    <property type="entry name" value="QCR7"/>
</dbReference>
<dbReference type="AlphaFoldDB" id="A0A0C3ML34"/>
<evidence type="ECO:0000256" key="6">
    <source>
        <dbReference type="ARBA" id="ARBA00022982"/>
    </source>
</evidence>
<evidence type="ECO:0000313" key="11">
    <source>
        <dbReference type="Proteomes" id="UP000054248"/>
    </source>
</evidence>
<comment type="subcellular location">
    <subcellularLocation>
        <location evidence="1">Mitochondrion inner membrane</location>
        <topology evidence="1">Peripheral membrane protein</topology>
        <orientation evidence="1">Matrix side</orientation>
    </subcellularLocation>
</comment>
<keyword evidence="4 9" id="KW-0679">Respiratory chain</keyword>
<evidence type="ECO:0000256" key="7">
    <source>
        <dbReference type="ARBA" id="ARBA00023128"/>
    </source>
</evidence>
<dbReference type="Gene3D" id="1.10.1090.10">
    <property type="entry name" value="Cytochrome b-c1 complex subunit 7"/>
    <property type="match status" value="1"/>
</dbReference>
<dbReference type="PANTHER" id="PTHR12022:SF0">
    <property type="entry name" value="CYTOCHROME B-C1 COMPLEX SUBUNIT 7"/>
    <property type="match status" value="1"/>
</dbReference>
<name>A0A0C3ML34_9AGAM</name>
<comment type="similarity">
    <text evidence="2 9">Belongs to the UQCRB/QCR7 family.</text>
</comment>
<keyword evidence="7 9" id="KW-0496">Mitochondrion</keyword>
<dbReference type="GO" id="GO:0045275">
    <property type="term" value="C:respiratory chain complex III"/>
    <property type="evidence" value="ECO:0007669"/>
    <property type="project" value="InterPro"/>
</dbReference>
<evidence type="ECO:0000256" key="5">
    <source>
        <dbReference type="ARBA" id="ARBA00022792"/>
    </source>
</evidence>
<evidence type="ECO:0000256" key="3">
    <source>
        <dbReference type="ARBA" id="ARBA00022448"/>
    </source>
</evidence>
<dbReference type="OrthoDB" id="425749at2759"/>
<evidence type="ECO:0000313" key="10">
    <source>
        <dbReference type="EMBL" id="KIO34412.1"/>
    </source>
</evidence>
<dbReference type="STRING" id="1051891.A0A0C3ML34"/>
<dbReference type="HOGENOM" id="CLU_115154_1_0_1"/>
<dbReference type="SUPFAM" id="SSF81524">
    <property type="entry name" value="14 kDa protein of cytochrome bc1 complex (Ubiquinol-cytochrome c reductase)"/>
    <property type="match status" value="1"/>
</dbReference>
<evidence type="ECO:0000256" key="2">
    <source>
        <dbReference type="ARBA" id="ARBA00008554"/>
    </source>
</evidence>
<dbReference type="Proteomes" id="UP000054248">
    <property type="component" value="Unassembled WGS sequence"/>
</dbReference>
<keyword evidence="3 9" id="KW-0813">Transport</keyword>
<reference evidence="11" key="2">
    <citation type="submission" date="2015-01" db="EMBL/GenBank/DDBJ databases">
        <title>Evolutionary Origins and Diversification of the Mycorrhizal Mutualists.</title>
        <authorList>
            <consortium name="DOE Joint Genome Institute"/>
            <consortium name="Mycorrhizal Genomics Consortium"/>
            <person name="Kohler A."/>
            <person name="Kuo A."/>
            <person name="Nagy L.G."/>
            <person name="Floudas D."/>
            <person name="Copeland A."/>
            <person name="Barry K.W."/>
            <person name="Cichocki N."/>
            <person name="Veneault-Fourrey C."/>
            <person name="LaButti K."/>
            <person name="Lindquist E.A."/>
            <person name="Lipzen A."/>
            <person name="Lundell T."/>
            <person name="Morin E."/>
            <person name="Murat C."/>
            <person name="Riley R."/>
            <person name="Ohm R."/>
            <person name="Sun H."/>
            <person name="Tunlid A."/>
            <person name="Henrissat B."/>
            <person name="Grigoriev I.V."/>
            <person name="Hibbett D.S."/>
            <person name="Martin F."/>
        </authorList>
    </citation>
    <scope>NUCLEOTIDE SEQUENCE [LARGE SCALE GENOMIC DNA]</scope>
    <source>
        <strain evidence="11">MUT 4182</strain>
    </source>
</reference>
<keyword evidence="11" id="KW-1185">Reference proteome</keyword>
<dbReference type="PANTHER" id="PTHR12022">
    <property type="entry name" value="UBIQUINOL-CYTOCHROME C REDUCTASE COMPLEX 14 KD PROTEIN"/>
    <property type="match status" value="1"/>
</dbReference>
<keyword evidence="6 9" id="KW-0249">Electron transport</keyword>
<protein>
    <recommendedName>
        <fullName evidence="9">Cytochrome b-c1 complex subunit 7</fullName>
    </recommendedName>
</protein>
<proteinExistence type="inferred from homology"/>
<dbReference type="PIRSF" id="PIRSF000022">
    <property type="entry name" value="Bc1_14K"/>
    <property type="match status" value="1"/>
</dbReference>
<sequence length="129" mass="14686">MFGGPLGISLAPAIKQNKSLLKLLTPIANAYANAMGHRQMGLRYDDLLVEEREDVQKALGRLTAREGFDRAYRLKMSHQLAVLHRPLPKEQWLTAKDDVRYLAPIVEGVKTEDDERALWDTMEVEVRKS</sequence>
<keyword evidence="8 9" id="KW-0472">Membrane</keyword>